<dbReference type="PANTHER" id="PTHR14084:SF0">
    <property type="entry name" value="KYNURENINASE"/>
    <property type="match status" value="1"/>
</dbReference>
<dbReference type="GO" id="GO:0009435">
    <property type="term" value="P:NAD+ biosynthetic process"/>
    <property type="evidence" value="ECO:0007669"/>
    <property type="project" value="UniProtKB-UniRule"/>
</dbReference>
<dbReference type="UniPathway" id="UPA00253">
    <property type="reaction ID" value="UER00329"/>
</dbReference>
<evidence type="ECO:0000256" key="2">
    <source>
        <dbReference type="ARBA" id="ARBA00022801"/>
    </source>
</evidence>
<dbReference type="Gene3D" id="3.40.640.10">
    <property type="entry name" value="Type I PLP-dependent aspartate aminotransferase-like (Major domain)"/>
    <property type="match status" value="1"/>
</dbReference>
<dbReference type="GO" id="GO:0097053">
    <property type="term" value="P:L-kynurenine catabolic process"/>
    <property type="evidence" value="ECO:0007669"/>
    <property type="project" value="UniProtKB-UniPathway"/>
</dbReference>
<evidence type="ECO:0000256" key="4">
    <source>
        <dbReference type="NCBIfam" id="TIGR01814"/>
    </source>
</evidence>
<comment type="similarity">
    <text evidence="5">Belongs to the kynureninase family.</text>
</comment>
<evidence type="ECO:0000256" key="5">
    <source>
        <dbReference type="PIRNR" id="PIRNR038800"/>
    </source>
</evidence>
<evidence type="ECO:0000256" key="1">
    <source>
        <dbReference type="ARBA" id="ARBA00022642"/>
    </source>
</evidence>
<evidence type="ECO:0000256" key="3">
    <source>
        <dbReference type="ARBA" id="ARBA00022898"/>
    </source>
</evidence>
<protein>
    <recommendedName>
        <fullName evidence="4 5">Kynureninase</fullName>
        <ecNumber evidence="4 5">3.7.1.3</ecNumber>
    </recommendedName>
</protein>
<comment type="pathway">
    <text evidence="5">Cofactor biosynthesis; NAD(+) biosynthesis; quinolinate from L-kynurenine: step 2/3.</text>
</comment>
<dbReference type="PIRSF" id="PIRSF038800">
    <property type="entry name" value="KYNU"/>
    <property type="match status" value="1"/>
</dbReference>
<dbReference type="NCBIfam" id="TIGR01814">
    <property type="entry name" value="kynureninase"/>
    <property type="match status" value="1"/>
</dbReference>
<name>A0A6G4ATR5_9ACTN</name>
<keyword evidence="8" id="KW-1185">Reference proteome</keyword>
<dbReference type="GO" id="GO:0030429">
    <property type="term" value="F:kynureninase activity"/>
    <property type="evidence" value="ECO:0007669"/>
    <property type="project" value="UniProtKB-UniRule"/>
</dbReference>
<keyword evidence="3 5" id="KW-0663">Pyridoxal phosphate</keyword>
<comment type="pathway">
    <text evidence="5">Amino-acid degradation; L-kynurenine degradation; L-alanine and anthranilate from L-kynurenine: step 1/1.</text>
</comment>
<sequence length="414" mass="44079">MTTAPTVPSLADAQLLDRDDPLALFRSRFLPIDDSSVIAYLDGNSLGRPLRRTMELLEDLVTSQWSSRMIRGWQDGWLELPERIGDLLGSTALGAGPGQVILADSTSVCLYKALRAALSLRPGRTEIVTDTDNFPTDRYLVESIAREAGLTVRRITSDPAAGVTAQQVAEAVGERTAIVTLSHVAYRSAFIADMRAINEIAHAAGALVVWDLCHTVGSVPAHLDSTGSDFAVGCTYKFLNAGPGAPAFVYVRAEHQSALRQPIPGWMGAADRFAMAPEYQAAPGVRAMLSGTPAVTGLAGVTAGAELLAEAGIERVRAKSTALTRLAIALCDAWLVPLGFTVASPREDALRGGHITVSHPRAEEIATILIENGVIIDFRTPDGIRIGLSPLSTSFTELWAALDRTRDLASEVCA</sequence>
<gene>
    <name evidence="7" type="primary">kynU</name>
    <name evidence="7" type="ORF">G4H13_41465</name>
</gene>
<proteinExistence type="inferred from homology"/>
<dbReference type="GO" id="GO:0019441">
    <property type="term" value="P:L-tryptophan catabolic process to kynurenine"/>
    <property type="evidence" value="ECO:0007669"/>
    <property type="project" value="TreeGrafter"/>
</dbReference>
<dbReference type="Pfam" id="PF01041">
    <property type="entry name" value="DegT_DnrJ_EryC1"/>
    <property type="match status" value="1"/>
</dbReference>
<dbReference type="EMBL" id="JAAIKT010000088">
    <property type="protein sequence ID" value="NEW76640.1"/>
    <property type="molecule type" value="Genomic_DNA"/>
</dbReference>
<dbReference type="InterPro" id="IPR015422">
    <property type="entry name" value="PyrdxlP-dep_Trfase_small"/>
</dbReference>
<dbReference type="UniPathway" id="UPA00334">
    <property type="reaction ID" value="UER00455"/>
</dbReference>
<reference evidence="7" key="1">
    <citation type="submission" date="2020-02" db="EMBL/GenBank/DDBJ databases">
        <title>A new Streptomyces sp. for controlling soil-borne diseases.</title>
        <authorList>
            <person name="Li X."/>
            <person name="Tian Y."/>
            <person name="Gao K."/>
        </authorList>
    </citation>
    <scope>NUCLEOTIDE SEQUENCE [LARGE SCALE GENOMIC DNA]</scope>
    <source>
        <strain evidence="7">0250</strain>
    </source>
</reference>
<comment type="similarity">
    <text evidence="6">Belongs to the DegT/DnrJ/EryC1 family.</text>
</comment>
<comment type="function">
    <text evidence="5">Catalyzes the cleavage of L-kynurenine (L-Kyn) and L-3-hydroxykynurenine (L-3OHKyn) into anthranilic acid (AA) and 3-hydroxyanthranilic acid (3-OHAA), respectively.</text>
</comment>
<dbReference type="Gene3D" id="3.90.1150.10">
    <property type="entry name" value="Aspartate Aminotransferase, domain 1"/>
    <property type="match status" value="1"/>
</dbReference>
<dbReference type="GO" id="GO:0030170">
    <property type="term" value="F:pyridoxal phosphate binding"/>
    <property type="evidence" value="ECO:0007669"/>
    <property type="project" value="UniProtKB-UniRule"/>
</dbReference>
<dbReference type="SUPFAM" id="SSF53383">
    <property type="entry name" value="PLP-dependent transferases"/>
    <property type="match status" value="1"/>
</dbReference>
<evidence type="ECO:0000256" key="6">
    <source>
        <dbReference type="RuleBase" id="RU004508"/>
    </source>
</evidence>
<dbReference type="EC" id="3.7.1.3" evidence="4 5"/>
<dbReference type="Proteomes" id="UP000476310">
    <property type="component" value="Unassembled WGS sequence"/>
</dbReference>
<comment type="subunit">
    <text evidence="5">Homodimer.</text>
</comment>
<dbReference type="AlphaFoldDB" id="A0A6G4ATR5"/>
<evidence type="ECO:0000313" key="7">
    <source>
        <dbReference type="EMBL" id="NEW76640.1"/>
    </source>
</evidence>
<dbReference type="InterPro" id="IPR015421">
    <property type="entry name" value="PyrdxlP-dep_Trfase_major"/>
</dbReference>
<dbReference type="RefSeq" id="WP_164435705.1">
    <property type="nucleotide sequence ID" value="NZ_JAAIKT010000088.1"/>
</dbReference>
<dbReference type="InterPro" id="IPR010111">
    <property type="entry name" value="Kynureninase"/>
</dbReference>
<dbReference type="Pfam" id="PF22580">
    <property type="entry name" value="KYNU_C"/>
    <property type="match status" value="1"/>
</dbReference>
<dbReference type="GO" id="GO:0005737">
    <property type="term" value="C:cytoplasm"/>
    <property type="evidence" value="ECO:0007669"/>
    <property type="project" value="UniProtKB-UniRule"/>
</dbReference>
<dbReference type="PANTHER" id="PTHR14084">
    <property type="entry name" value="KYNURENINASE"/>
    <property type="match status" value="1"/>
</dbReference>
<comment type="catalytic activity">
    <reaction evidence="5">
        <text>L-kynurenine + H2O = anthranilate + L-alanine + H(+)</text>
        <dbReference type="Rhea" id="RHEA:16813"/>
        <dbReference type="ChEBI" id="CHEBI:15377"/>
        <dbReference type="ChEBI" id="CHEBI:15378"/>
        <dbReference type="ChEBI" id="CHEBI:16567"/>
        <dbReference type="ChEBI" id="CHEBI:57959"/>
        <dbReference type="ChEBI" id="CHEBI:57972"/>
        <dbReference type="EC" id="3.7.1.3"/>
    </reaction>
</comment>
<dbReference type="InterPro" id="IPR015424">
    <property type="entry name" value="PyrdxlP-dep_Trfase"/>
</dbReference>
<keyword evidence="1 5" id="KW-0662">Pyridine nucleotide biosynthesis</keyword>
<accession>A0A6G4ATR5</accession>
<organism evidence="7 8">
    <name type="scientific">Streptomyces rhizosphaericus</name>
    <dbReference type="NCBI Taxonomy" id="114699"/>
    <lineage>
        <taxon>Bacteria</taxon>
        <taxon>Bacillati</taxon>
        <taxon>Actinomycetota</taxon>
        <taxon>Actinomycetes</taxon>
        <taxon>Kitasatosporales</taxon>
        <taxon>Streptomycetaceae</taxon>
        <taxon>Streptomyces</taxon>
        <taxon>Streptomyces violaceusniger group</taxon>
    </lineage>
</organism>
<evidence type="ECO:0000313" key="8">
    <source>
        <dbReference type="Proteomes" id="UP000476310"/>
    </source>
</evidence>
<comment type="caution">
    <text evidence="7">The sequence shown here is derived from an EMBL/GenBank/DDBJ whole genome shotgun (WGS) entry which is preliminary data.</text>
</comment>
<comment type="catalytic activity">
    <reaction evidence="5">
        <text>3-hydroxy-L-kynurenine + H2O = 3-hydroxyanthranilate + L-alanine + H(+)</text>
        <dbReference type="Rhea" id="RHEA:25143"/>
        <dbReference type="ChEBI" id="CHEBI:15377"/>
        <dbReference type="ChEBI" id="CHEBI:15378"/>
        <dbReference type="ChEBI" id="CHEBI:36559"/>
        <dbReference type="ChEBI" id="CHEBI:57972"/>
        <dbReference type="ChEBI" id="CHEBI:58125"/>
        <dbReference type="EC" id="3.7.1.3"/>
    </reaction>
</comment>
<comment type="cofactor">
    <cofactor evidence="5">
        <name>pyridoxal 5'-phosphate</name>
        <dbReference type="ChEBI" id="CHEBI:597326"/>
    </cofactor>
</comment>
<dbReference type="GO" id="GO:0043420">
    <property type="term" value="P:anthranilate metabolic process"/>
    <property type="evidence" value="ECO:0007669"/>
    <property type="project" value="TreeGrafter"/>
</dbReference>
<keyword evidence="2 5" id="KW-0378">Hydrolase</keyword>
<dbReference type="InterPro" id="IPR000653">
    <property type="entry name" value="DegT/StrS_aminotransferase"/>
</dbReference>